<name>A0A0G0ULF8_9BACT</name>
<comment type="caution">
    <text evidence="1">The sequence shown here is derived from an EMBL/GenBank/DDBJ whole genome shotgun (WGS) entry which is preliminary data.</text>
</comment>
<dbReference type="EMBL" id="LCAJ01000005">
    <property type="protein sequence ID" value="KKR88356.1"/>
    <property type="molecule type" value="Genomic_DNA"/>
</dbReference>
<dbReference type="AlphaFoldDB" id="A0A0G0ULF8"/>
<evidence type="ECO:0000313" key="1">
    <source>
        <dbReference type="EMBL" id="KKR88356.1"/>
    </source>
</evidence>
<accession>A0A0G0ULF8</accession>
<reference evidence="1 2" key="1">
    <citation type="journal article" date="2015" name="Nature">
        <title>rRNA introns, odd ribosomes, and small enigmatic genomes across a large radiation of phyla.</title>
        <authorList>
            <person name="Brown C.T."/>
            <person name="Hug L.A."/>
            <person name="Thomas B.C."/>
            <person name="Sharon I."/>
            <person name="Castelle C.J."/>
            <person name="Singh A."/>
            <person name="Wilkins M.J."/>
            <person name="Williams K.H."/>
            <person name="Banfield J.F."/>
        </authorList>
    </citation>
    <scope>NUCLEOTIDE SEQUENCE [LARGE SCALE GENOMIC DNA]</scope>
</reference>
<proteinExistence type="predicted"/>
<evidence type="ECO:0000313" key="2">
    <source>
        <dbReference type="Proteomes" id="UP000033908"/>
    </source>
</evidence>
<dbReference type="Proteomes" id="UP000033908">
    <property type="component" value="Unassembled WGS sequence"/>
</dbReference>
<protein>
    <submittedName>
        <fullName evidence="1">Uncharacterized protein</fullName>
    </submittedName>
</protein>
<organism evidence="1 2">
    <name type="scientific">Candidatus Gottesmanbacteria bacterium GW2011_GWA2_41_12</name>
    <dbReference type="NCBI Taxonomy" id="1618440"/>
    <lineage>
        <taxon>Bacteria</taxon>
        <taxon>Candidatus Gottesmaniibacteriota</taxon>
    </lineage>
</organism>
<gene>
    <name evidence="1" type="ORF">UU37_C0005G0002</name>
</gene>
<sequence>MHHLDEVRNRHRGKEVVTGNFFSFARIHVLHSHRGDTRAGIGLLLSACRFPLAPSFERPGFDAPRVSAAERRRPAMSPSLVSIYRETA</sequence>